<evidence type="ECO:0008006" key="3">
    <source>
        <dbReference type="Google" id="ProtNLM"/>
    </source>
</evidence>
<organism evidence="1 2">
    <name type="scientific">Alienimonas chondri</name>
    <dbReference type="NCBI Taxonomy" id="2681879"/>
    <lineage>
        <taxon>Bacteria</taxon>
        <taxon>Pseudomonadati</taxon>
        <taxon>Planctomycetota</taxon>
        <taxon>Planctomycetia</taxon>
        <taxon>Planctomycetales</taxon>
        <taxon>Planctomycetaceae</taxon>
        <taxon>Alienimonas</taxon>
    </lineage>
</organism>
<proteinExistence type="predicted"/>
<evidence type="ECO:0000313" key="1">
    <source>
        <dbReference type="EMBL" id="NNJ25296.1"/>
    </source>
</evidence>
<dbReference type="EMBL" id="WTPX01000031">
    <property type="protein sequence ID" value="NNJ25296.1"/>
    <property type="molecule type" value="Genomic_DNA"/>
</dbReference>
<evidence type="ECO:0000313" key="2">
    <source>
        <dbReference type="Proteomes" id="UP000609651"/>
    </source>
</evidence>
<gene>
    <name evidence="1" type="ORF">LzC2_13660</name>
</gene>
<accession>A0ABX1VCZ7</accession>
<dbReference type="RefSeq" id="WP_171185145.1">
    <property type="nucleotide sequence ID" value="NZ_WTPX01000031.1"/>
</dbReference>
<dbReference type="Proteomes" id="UP000609651">
    <property type="component" value="Unassembled WGS sequence"/>
</dbReference>
<keyword evidence="2" id="KW-1185">Reference proteome</keyword>
<name>A0ABX1VCZ7_9PLAN</name>
<reference evidence="1 2" key="1">
    <citation type="journal article" date="2020" name="Syst. Appl. Microbiol.">
        <title>Alienimonas chondri sp. nov., a novel planctomycete isolated from the biofilm of the red alga Chondrus crispus.</title>
        <authorList>
            <person name="Vitorino I."/>
            <person name="Albuquerque L."/>
            <person name="Wiegand S."/>
            <person name="Kallscheuer N."/>
            <person name="da Costa M.S."/>
            <person name="Lobo-da-Cunha A."/>
            <person name="Jogler C."/>
            <person name="Lage O.M."/>
        </authorList>
    </citation>
    <scope>NUCLEOTIDE SEQUENCE [LARGE SCALE GENOMIC DNA]</scope>
    <source>
        <strain evidence="1 2">LzC2</strain>
    </source>
</reference>
<comment type="caution">
    <text evidence="1">The sequence shown here is derived from an EMBL/GenBank/DDBJ whole genome shotgun (WGS) entry which is preliminary data.</text>
</comment>
<sequence>MTTALDDALEEAASRPYDAGRVDAFADLARRAEADGHAEAAFNARLGLLDAAVMTNRFDIALSTFPRLLADADAEPGRFQLEDQLLLAFPMLLGGATSFPEIPLERLRELGEDFARRAAAAGRHDSEIAGGLFRLAAATGDLSRAERLLKRMSKPWGGHFAECTHCRLRHELMLPWCAEDHPTILRLVRRLIDEDLRCVRFEFCGPREALIFRSLTLAGELDEAIRRYRVAAAGMRSGPFWVVMPGLHLSFLSHVIHRGGADGLTVPEAGAALSALLRRCVGLADGISPDNRMELLTPAAPAIAALAEIGDPPPLRFPAGDPLADLAGEPGQADPDALAAAMDAEAEALAEAFDRRNGNAFHRRHHALHRAFALGELAPPAAAGKDP</sequence>
<protein>
    <recommendedName>
        <fullName evidence="3">Tetratricopeptide repeat protein</fullName>
    </recommendedName>
</protein>